<dbReference type="Pfam" id="PF07859">
    <property type="entry name" value="Abhydrolase_3"/>
    <property type="match status" value="1"/>
</dbReference>
<dbReference type="Proteomes" id="UP001609175">
    <property type="component" value="Unassembled WGS sequence"/>
</dbReference>
<dbReference type="InterPro" id="IPR050300">
    <property type="entry name" value="GDXG_lipolytic_enzyme"/>
</dbReference>
<dbReference type="SUPFAM" id="SSF53474">
    <property type="entry name" value="alpha/beta-Hydrolases"/>
    <property type="match status" value="1"/>
</dbReference>
<evidence type="ECO:0000256" key="1">
    <source>
        <dbReference type="ARBA" id="ARBA00010515"/>
    </source>
</evidence>
<comment type="similarity">
    <text evidence="1">Belongs to the 'GDXG' lipolytic enzyme family.</text>
</comment>
<dbReference type="PANTHER" id="PTHR48081">
    <property type="entry name" value="AB HYDROLASE SUPERFAMILY PROTEIN C4A8.06C"/>
    <property type="match status" value="1"/>
</dbReference>
<dbReference type="RefSeq" id="WP_395116700.1">
    <property type="nucleotide sequence ID" value="NZ_JBIMSO010000066.1"/>
</dbReference>
<dbReference type="InterPro" id="IPR013094">
    <property type="entry name" value="AB_hydrolase_3"/>
</dbReference>
<name>A0ABW7JVZ2_9NOCA</name>
<evidence type="ECO:0000259" key="3">
    <source>
        <dbReference type="Pfam" id="PF07859"/>
    </source>
</evidence>
<dbReference type="Gene3D" id="3.40.50.1820">
    <property type="entry name" value="alpha/beta hydrolase"/>
    <property type="match status" value="1"/>
</dbReference>
<keyword evidence="2 4" id="KW-0378">Hydrolase</keyword>
<evidence type="ECO:0000256" key="2">
    <source>
        <dbReference type="ARBA" id="ARBA00022801"/>
    </source>
</evidence>
<comment type="caution">
    <text evidence="4">The sequence shown here is derived from an EMBL/GenBank/DDBJ whole genome shotgun (WGS) entry which is preliminary data.</text>
</comment>
<protein>
    <submittedName>
        <fullName evidence="4">Alpha/beta hydrolase</fullName>
    </submittedName>
</protein>
<gene>
    <name evidence="4" type="ORF">ACHIPZ_21390</name>
</gene>
<dbReference type="GO" id="GO:0016787">
    <property type="term" value="F:hydrolase activity"/>
    <property type="evidence" value="ECO:0007669"/>
    <property type="project" value="UniProtKB-KW"/>
</dbReference>
<evidence type="ECO:0000313" key="5">
    <source>
        <dbReference type="Proteomes" id="UP001609175"/>
    </source>
</evidence>
<proteinExistence type="inferred from homology"/>
<dbReference type="EMBL" id="JBIMSO010000066">
    <property type="protein sequence ID" value="MFH5210734.1"/>
    <property type="molecule type" value="Genomic_DNA"/>
</dbReference>
<sequence>MMTAARNAHSDQVRSLPGRLVFREESISWQGRCLTTGLRYTVRPALHLLTYVFHWPLPTGIVDWLARFVMIPPKGTVRQPVRLANCGSELVRAKGVAPANGSGRAILYLHGGAFIACGLNTHVRIVSTLSRLTDASVLSVDYRMAPHSPMSDAVQDCVDGYRWLLARGYRPDQIVVAGDSAGGYLSFMVALTLISEGLTPPAGIVAMSPLTELDPAGKLGHPNSRTDPVFTAKCFTALEQIILQANERVLVDGVPGPLVEPTAEDLTKMPPTLIHASAAEGLVYDAELMTERLQAARVPVELKTWAGQVHVFQAAEAFVPEARQSLQEIGEFIREVAVCAELPAAG</sequence>
<reference evidence="4 5" key="1">
    <citation type="submission" date="2024-10" db="EMBL/GenBank/DDBJ databases">
        <authorList>
            <person name="Riesco R."/>
        </authorList>
    </citation>
    <scope>NUCLEOTIDE SEQUENCE [LARGE SCALE GENOMIC DNA]</scope>
    <source>
        <strain evidence="4 5">NCIMB 15449</strain>
    </source>
</reference>
<dbReference type="PANTHER" id="PTHR48081:SF30">
    <property type="entry name" value="ACETYL-HYDROLASE LIPR-RELATED"/>
    <property type="match status" value="1"/>
</dbReference>
<feature type="domain" description="Alpha/beta hydrolase fold-3" evidence="3">
    <location>
        <begin position="106"/>
        <end position="313"/>
    </location>
</feature>
<dbReference type="InterPro" id="IPR029058">
    <property type="entry name" value="AB_hydrolase_fold"/>
</dbReference>
<organism evidence="4 5">
    <name type="scientific">Antrihabitans spumae</name>
    <dbReference type="NCBI Taxonomy" id="3373370"/>
    <lineage>
        <taxon>Bacteria</taxon>
        <taxon>Bacillati</taxon>
        <taxon>Actinomycetota</taxon>
        <taxon>Actinomycetes</taxon>
        <taxon>Mycobacteriales</taxon>
        <taxon>Nocardiaceae</taxon>
        <taxon>Antrihabitans</taxon>
    </lineage>
</organism>
<evidence type="ECO:0000313" key="4">
    <source>
        <dbReference type="EMBL" id="MFH5210734.1"/>
    </source>
</evidence>
<accession>A0ABW7JVZ2</accession>